<keyword evidence="4" id="KW-1185">Reference proteome</keyword>
<name>A0A7X1FU20_9SPHN</name>
<proteinExistence type="predicted"/>
<feature type="signal peptide" evidence="1">
    <location>
        <begin position="1"/>
        <end position="23"/>
    </location>
</feature>
<dbReference type="InterPro" id="IPR036761">
    <property type="entry name" value="TTHA0802/YceI-like_sf"/>
</dbReference>
<dbReference type="PANTHER" id="PTHR34406:SF1">
    <property type="entry name" value="PROTEIN YCEI"/>
    <property type="match status" value="1"/>
</dbReference>
<keyword evidence="1" id="KW-0732">Signal</keyword>
<dbReference type="EMBL" id="JACLAW010000013">
    <property type="protein sequence ID" value="MBC2666976.1"/>
    <property type="molecule type" value="Genomic_DNA"/>
</dbReference>
<reference evidence="3 4" key="1">
    <citation type="submission" date="2020-08" db="EMBL/GenBank/DDBJ databases">
        <title>The genome sequence of type strain Novosphingobium flavum NBRC 111647.</title>
        <authorList>
            <person name="Liu Y."/>
        </authorList>
    </citation>
    <scope>NUCLEOTIDE SEQUENCE [LARGE SCALE GENOMIC DNA]</scope>
    <source>
        <strain evidence="3 4">NBRC 111647</strain>
    </source>
</reference>
<evidence type="ECO:0000256" key="1">
    <source>
        <dbReference type="SAM" id="SignalP"/>
    </source>
</evidence>
<accession>A0A7X1FU20</accession>
<dbReference type="RefSeq" id="WP_185665272.1">
    <property type="nucleotide sequence ID" value="NZ_JACLAW010000013.1"/>
</dbReference>
<dbReference type="SUPFAM" id="SSF101874">
    <property type="entry name" value="YceI-like"/>
    <property type="match status" value="1"/>
</dbReference>
<feature type="chain" id="PRO_5030557914" evidence="1">
    <location>
        <begin position="24"/>
        <end position="192"/>
    </location>
</feature>
<evidence type="ECO:0000313" key="3">
    <source>
        <dbReference type="EMBL" id="MBC2666976.1"/>
    </source>
</evidence>
<dbReference type="Pfam" id="PF04264">
    <property type="entry name" value="YceI"/>
    <property type="match status" value="1"/>
</dbReference>
<feature type="domain" description="Lipid/polyisoprenoid-binding YceI-like" evidence="2">
    <location>
        <begin position="28"/>
        <end position="190"/>
    </location>
</feature>
<evidence type="ECO:0000313" key="4">
    <source>
        <dbReference type="Proteomes" id="UP000566813"/>
    </source>
</evidence>
<protein>
    <submittedName>
        <fullName evidence="3">YceI family protein</fullName>
    </submittedName>
</protein>
<dbReference type="AlphaFoldDB" id="A0A7X1FU20"/>
<comment type="caution">
    <text evidence="3">The sequence shown here is derived from an EMBL/GenBank/DDBJ whole genome shotgun (WGS) entry which is preliminary data.</text>
</comment>
<dbReference type="SMART" id="SM00867">
    <property type="entry name" value="YceI"/>
    <property type="match status" value="1"/>
</dbReference>
<dbReference type="PANTHER" id="PTHR34406">
    <property type="entry name" value="PROTEIN YCEI"/>
    <property type="match status" value="1"/>
</dbReference>
<evidence type="ECO:0000259" key="2">
    <source>
        <dbReference type="SMART" id="SM00867"/>
    </source>
</evidence>
<dbReference type="Proteomes" id="UP000566813">
    <property type="component" value="Unassembled WGS sequence"/>
</dbReference>
<sequence>MFRTSLAIEITVALFFTAPFAMAGPSHRYTVAPGSEVSARVAFFGIASKTARFPKVSGSVTLTPGRPEAIDLDITIDAAALTAGDPTTLRRLKGPAFFDIARHPTVTFRGETMTTTGPRNAAVRGQLTARGVTRPTVLNVTFAADPAQLTGGEPIALSGRAVIDRRVFGMTAYSGIVGRKVTITLDAWMQPA</sequence>
<organism evidence="3 4">
    <name type="scientific">Novosphingobium flavum</name>
    <dbReference type="NCBI Taxonomy" id="1778672"/>
    <lineage>
        <taxon>Bacteria</taxon>
        <taxon>Pseudomonadati</taxon>
        <taxon>Pseudomonadota</taxon>
        <taxon>Alphaproteobacteria</taxon>
        <taxon>Sphingomonadales</taxon>
        <taxon>Sphingomonadaceae</taxon>
        <taxon>Novosphingobium</taxon>
    </lineage>
</organism>
<dbReference type="InterPro" id="IPR007372">
    <property type="entry name" value="Lipid/polyisoprenoid-bd_YceI"/>
</dbReference>
<gene>
    <name evidence="3" type="ORF">H7F51_15770</name>
</gene>
<dbReference type="Gene3D" id="2.40.128.110">
    <property type="entry name" value="Lipid/polyisoprenoid-binding, YceI-like"/>
    <property type="match status" value="1"/>
</dbReference>